<dbReference type="InterPro" id="IPR003442">
    <property type="entry name" value="T6A_TsaE"/>
</dbReference>
<proteinExistence type="inferred from homology"/>
<dbReference type="InterPro" id="IPR027417">
    <property type="entry name" value="P-loop_NTPase"/>
</dbReference>
<evidence type="ECO:0000256" key="1">
    <source>
        <dbReference type="ARBA" id="ARBA00004496"/>
    </source>
</evidence>
<evidence type="ECO:0000256" key="8">
    <source>
        <dbReference type="ARBA" id="ARBA00022840"/>
    </source>
</evidence>
<gene>
    <name evidence="11" type="ORF">M2A_2810</name>
</gene>
<evidence type="ECO:0000256" key="5">
    <source>
        <dbReference type="ARBA" id="ARBA00022694"/>
    </source>
</evidence>
<keyword evidence="6" id="KW-0479">Metal-binding</keyword>
<dbReference type="GO" id="GO:0046872">
    <property type="term" value="F:metal ion binding"/>
    <property type="evidence" value="ECO:0007669"/>
    <property type="project" value="UniProtKB-KW"/>
</dbReference>
<evidence type="ECO:0000256" key="4">
    <source>
        <dbReference type="ARBA" id="ARBA00022490"/>
    </source>
</evidence>
<dbReference type="STRING" id="1333998.M2A_2810"/>
<evidence type="ECO:0000256" key="9">
    <source>
        <dbReference type="ARBA" id="ARBA00022842"/>
    </source>
</evidence>
<evidence type="ECO:0000256" key="10">
    <source>
        <dbReference type="ARBA" id="ARBA00032441"/>
    </source>
</evidence>
<dbReference type="GO" id="GO:0005737">
    <property type="term" value="C:cytoplasm"/>
    <property type="evidence" value="ECO:0007669"/>
    <property type="project" value="UniProtKB-SubCell"/>
</dbReference>
<keyword evidence="4" id="KW-0963">Cytoplasm</keyword>
<comment type="subcellular location">
    <subcellularLocation>
        <location evidence="1">Cytoplasm</location>
    </subcellularLocation>
</comment>
<keyword evidence="5" id="KW-0819">tRNA processing</keyword>
<evidence type="ECO:0000256" key="6">
    <source>
        <dbReference type="ARBA" id="ARBA00022723"/>
    </source>
</evidence>
<name>A0A081BE43_9HYPH</name>
<protein>
    <recommendedName>
        <fullName evidence="3">tRNA threonylcarbamoyladenosine biosynthesis protein TsaE</fullName>
    </recommendedName>
    <alternativeName>
        <fullName evidence="10">t(6)A37 threonylcarbamoyladenosine biosynthesis protein TsaE</fullName>
    </alternativeName>
</protein>
<dbReference type="NCBIfam" id="TIGR00150">
    <property type="entry name" value="T6A_YjeE"/>
    <property type="match status" value="1"/>
</dbReference>
<keyword evidence="8" id="KW-0067">ATP-binding</keyword>
<keyword evidence="12" id="KW-1185">Reference proteome</keyword>
<keyword evidence="9" id="KW-0460">Magnesium</keyword>
<dbReference type="SUPFAM" id="SSF52540">
    <property type="entry name" value="P-loop containing nucleoside triphosphate hydrolases"/>
    <property type="match status" value="1"/>
</dbReference>
<sequence>MMDEQVILPDMTGAYEAVLPDEAATRALGRALAGLVEPGDLIALWGDLGMGKSVLARALIQEAQRLAGGQVEDVPSPTFTLVQTYEAGGLSLAHFDLYRIGAPEEIYELGLDEALETGAALIEWPGRLEDLLPEERLDILIEERDKERAARLKGPARLIEGVRAALRQKRPAGEK</sequence>
<comment type="similarity">
    <text evidence="2">Belongs to the TsaE family.</text>
</comment>
<evidence type="ECO:0000313" key="12">
    <source>
        <dbReference type="Proteomes" id="UP000028702"/>
    </source>
</evidence>
<evidence type="ECO:0000313" key="11">
    <source>
        <dbReference type="EMBL" id="GAK46311.1"/>
    </source>
</evidence>
<evidence type="ECO:0000256" key="2">
    <source>
        <dbReference type="ARBA" id="ARBA00007599"/>
    </source>
</evidence>
<evidence type="ECO:0000256" key="3">
    <source>
        <dbReference type="ARBA" id="ARBA00019010"/>
    </source>
</evidence>
<dbReference type="GO" id="GO:0005524">
    <property type="term" value="F:ATP binding"/>
    <property type="evidence" value="ECO:0007669"/>
    <property type="project" value="UniProtKB-KW"/>
</dbReference>
<reference evidence="11 12" key="1">
    <citation type="submission" date="2014-07" db="EMBL/GenBank/DDBJ databases">
        <title>Tepidicaulis marinum gen. nov., sp. nov., a novel marine bacterium denitrifying nitrate to nitrous oxide strictly under microaerobic conditions.</title>
        <authorList>
            <person name="Takeuchi M."/>
            <person name="Yamagishi T."/>
            <person name="Kamagata Y."/>
            <person name="Oshima K."/>
            <person name="Hattori M."/>
            <person name="Katayama T."/>
            <person name="Hanada S."/>
            <person name="Tamaki H."/>
            <person name="Marumo K."/>
            <person name="Maeda H."/>
            <person name="Nedachi M."/>
            <person name="Iwasaki W."/>
            <person name="Suwa Y."/>
            <person name="Sakata S."/>
        </authorList>
    </citation>
    <scope>NUCLEOTIDE SEQUENCE [LARGE SCALE GENOMIC DNA]</scope>
    <source>
        <strain evidence="11 12">MA2</strain>
    </source>
</reference>
<dbReference type="Gene3D" id="3.40.50.300">
    <property type="entry name" value="P-loop containing nucleotide triphosphate hydrolases"/>
    <property type="match status" value="1"/>
</dbReference>
<comment type="caution">
    <text evidence="11">The sequence shown here is derived from an EMBL/GenBank/DDBJ whole genome shotgun (WGS) entry which is preliminary data.</text>
</comment>
<keyword evidence="7" id="KW-0547">Nucleotide-binding</keyword>
<dbReference type="AlphaFoldDB" id="A0A081BE43"/>
<dbReference type="eggNOG" id="COG0802">
    <property type="taxonomic scope" value="Bacteria"/>
</dbReference>
<evidence type="ECO:0000256" key="7">
    <source>
        <dbReference type="ARBA" id="ARBA00022741"/>
    </source>
</evidence>
<dbReference type="EMBL" id="BBIO01000017">
    <property type="protein sequence ID" value="GAK46311.1"/>
    <property type="molecule type" value="Genomic_DNA"/>
</dbReference>
<dbReference type="Proteomes" id="UP000028702">
    <property type="component" value="Unassembled WGS sequence"/>
</dbReference>
<dbReference type="GO" id="GO:0002949">
    <property type="term" value="P:tRNA threonylcarbamoyladenosine modification"/>
    <property type="evidence" value="ECO:0007669"/>
    <property type="project" value="InterPro"/>
</dbReference>
<dbReference type="PANTHER" id="PTHR33540">
    <property type="entry name" value="TRNA THREONYLCARBAMOYLADENOSINE BIOSYNTHESIS PROTEIN TSAE"/>
    <property type="match status" value="1"/>
</dbReference>
<organism evidence="11 12">
    <name type="scientific">Tepidicaulis marinus</name>
    <dbReference type="NCBI Taxonomy" id="1333998"/>
    <lineage>
        <taxon>Bacteria</taxon>
        <taxon>Pseudomonadati</taxon>
        <taxon>Pseudomonadota</taxon>
        <taxon>Alphaproteobacteria</taxon>
        <taxon>Hyphomicrobiales</taxon>
        <taxon>Parvibaculaceae</taxon>
        <taxon>Tepidicaulis</taxon>
    </lineage>
</organism>
<dbReference type="Pfam" id="PF02367">
    <property type="entry name" value="TsaE"/>
    <property type="match status" value="1"/>
</dbReference>
<accession>A0A081BE43</accession>
<dbReference type="PANTHER" id="PTHR33540:SF2">
    <property type="entry name" value="TRNA THREONYLCARBAMOYLADENOSINE BIOSYNTHESIS PROTEIN TSAE"/>
    <property type="match status" value="1"/>
</dbReference>